<dbReference type="Proteomes" id="UP001189756">
    <property type="component" value="Unassembled WGS sequence"/>
</dbReference>
<dbReference type="EMBL" id="CATZAZ010000011">
    <property type="protein sequence ID" value="CAJ0804537.1"/>
    <property type="molecule type" value="Genomic_DNA"/>
</dbReference>
<dbReference type="Pfam" id="PF08808">
    <property type="entry name" value="RES"/>
    <property type="match status" value="1"/>
</dbReference>
<organism evidence="2 3">
    <name type="scientific">Ralstonia thomasii</name>
    <dbReference type="NCBI Taxonomy" id="3058596"/>
    <lineage>
        <taxon>Bacteria</taxon>
        <taxon>Pseudomonadati</taxon>
        <taxon>Pseudomonadota</taxon>
        <taxon>Betaproteobacteria</taxon>
        <taxon>Burkholderiales</taxon>
        <taxon>Burkholderiaceae</taxon>
        <taxon>Ralstonia</taxon>
    </lineage>
</organism>
<evidence type="ECO:0000313" key="3">
    <source>
        <dbReference type="Proteomes" id="UP001189756"/>
    </source>
</evidence>
<dbReference type="GeneID" id="34794383"/>
<gene>
    <name evidence="2" type="ORF">R77560_04091</name>
</gene>
<dbReference type="InterPro" id="IPR014914">
    <property type="entry name" value="RES_dom"/>
</dbReference>
<dbReference type="SMART" id="SM00953">
    <property type="entry name" value="RES"/>
    <property type="match status" value="1"/>
</dbReference>
<comment type="caution">
    <text evidence="2">The sequence shown here is derived from an EMBL/GenBank/DDBJ whole genome shotgun (WGS) entry which is preliminary data.</text>
</comment>
<evidence type="ECO:0000259" key="1">
    <source>
        <dbReference type="SMART" id="SM00953"/>
    </source>
</evidence>
<name>A0AAD2BRP7_9RALS</name>
<evidence type="ECO:0000313" key="2">
    <source>
        <dbReference type="EMBL" id="CAJ0804537.1"/>
    </source>
</evidence>
<sequence>MQWHAEWLASIGTQHRDLWRAVEAQHRVATMRLADSLDEQHLLEQLLEDSKPTLPVEAEGAPYLLSTPFRYVSQWSSRFRRPGEGGAWYGADEPETVAAEIAHWRWKFFMDSEGLKDTQLVVELTFFQAHFCGLELDLTEPPWNAHRANWRDPENYAHCHALATHARSLIPPTGAIRYESARREYGACQVVFDVQTLSMPNACLQQTWVCKTTAERVLISRDDTVLQFDMPEA</sequence>
<accession>A0AAD2BRP7</accession>
<reference evidence="2" key="1">
    <citation type="submission" date="2023-07" db="EMBL/GenBank/DDBJ databases">
        <authorList>
            <person name="Peeters C."/>
        </authorList>
    </citation>
    <scope>NUCLEOTIDE SEQUENCE</scope>
    <source>
        <strain evidence="2">R-77560</strain>
    </source>
</reference>
<dbReference type="RefSeq" id="WP_024542419.1">
    <property type="nucleotide sequence ID" value="NZ_CATZAZ010000011.1"/>
</dbReference>
<proteinExistence type="predicted"/>
<feature type="domain" description="RES" evidence="1">
    <location>
        <begin position="68"/>
        <end position="207"/>
    </location>
</feature>
<protein>
    <recommendedName>
        <fullName evidence="1">RES domain-containing protein</fullName>
    </recommendedName>
</protein>
<dbReference type="AlphaFoldDB" id="A0AAD2BRP7"/>